<gene>
    <name evidence="1" type="ORF">K503DRAFT_704960</name>
</gene>
<dbReference type="EMBL" id="KV450089">
    <property type="protein sequence ID" value="OAX30678.1"/>
    <property type="molecule type" value="Genomic_DNA"/>
</dbReference>
<accession>A0A1B7MDL3</accession>
<dbReference type="Proteomes" id="UP000092154">
    <property type="component" value="Unassembled WGS sequence"/>
</dbReference>
<dbReference type="AlphaFoldDB" id="A0A1B7MDL3"/>
<proteinExistence type="predicted"/>
<dbReference type="InParanoid" id="A0A1B7MDL3"/>
<keyword evidence="2" id="KW-1185">Reference proteome</keyword>
<protein>
    <submittedName>
        <fullName evidence="1">Uncharacterized protein</fullName>
    </submittedName>
</protein>
<evidence type="ECO:0000313" key="1">
    <source>
        <dbReference type="EMBL" id="OAX30678.1"/>
    </source>
</evidence>
<name>A0A1B7MDL3_9AGAM</name>
<reference evidence="1 2" key="1">
    <citation type="submission" date="2016-06" db="EMBL/GenBank/DDBJ databases">
        <title>Comparative genomics of the ectomycorrhizal sister species Rhizopogon vinicolor and Rhizopogon vesiculosus (Basidiomycota: Boletales) reveals a divergence of the mating type B locus.</title>
        <authorList>
            <consortium name="DOE Joint Genome Institute"/>
            <person name="Mujic A.B."/>
            <person name="Kuo A."/>
            <person name="Tritt A."/>
            <person name="Lipzen A."/>
            <person name="Chen C."/>
            <person name="Johnson J."/>
            <person name="Sharma A."/>
            <person name="Barry K."/>
            <person name="Grigoriev I.V."/>
            <person name="Spatafora J.W."/>
        </authorList>
    </citation>
    <scope>NUCLEOTIDE SEQUENCE [LARGE SCALE GENOMIC DNA]</scope>
    <source>
        <strain evidence="1 2">AM-OR11-026</strain>
    </source>
</reference>
<evidence type="ECO:0000313" key="2">
    <source>
        <dbReference type="Proteomes" id="UP000092154"/>
    </source>
</evidence>
<feature type="non-terminal residue" evidence="1">
    <location>
        <position position="1"/>
    </location>
</feature>
<organism evidence="1 2">
    <name type="scientific">Rhizopogon vinicolor AM-OR11-026</name>
    <dbReference type="NCBI Taxonomy" id="1314800"/>
    <lineage>
        <taxon>Eukaryota</taxon>
        <taxon>Fungi</taxon>
        <taxon>Dikarya</taxon>
        <taxon>Basidiomycota</taxon>
        <taxon>Agaricomycotina</taxon>
        <taxon>Agaricomycetes</taxon>
        <taxon>Agaricomycetidae</taxon>
        <taxon>Boletales</taxon>
        <taxon>Suillineae</taxon>
        <taxon>Rhizopogonaceae</taxon>
        <taxon>Rhizopogon</taxon>
    </lineage>
</organism>
<dbReference type="OrthoDB" id="2677878at2759"/>
<sequence>LIGLIAAAVPSDFLLAIHSLGAEFRYLAQAPSFTEGAVTKFEHVLKSFHTQKEAIINAGA</sequence>